<keyword evidence="7" id="KW-0496">Mitochondrion</keyword>
<dbReference type="PANTHER" id="PTHR12428:SF66">
    <property type="entry name" value="MITOCHONDRIAL INNER MEMBRANE PROTEIN OXA1L"/>
    <property type="match status" value="1"/>
</dbReference>
<keyword evidence="3 9" id="KW-0812">Transmembrane</keyword>
<dbReference type="Proteomes" id="UP000241107">
    <property type="component" value="Unassembled WGS sequence"/>
</dbReference>
<dbReference type="PANTHER" id="PTHR12428">
    <property type="entry name" value="OXA1"/>
    <property type="match status" value="1"/>
</dbReference>
<protein>
    <recommendedName>
        <fullName evidence="12">Membrane insertase YidC/Oxa/ALB C-terminal domain-containing protein</fullName>
    </recommendedName>
</protein>
<comment type="subcellular location">
    <subcellularLocation>
        <location evidence="9">Membrane</location>
        <topology evidence="9">Multi-pass membrane protein</topology>
    </subcellularLocation>
    <subcellularLocation>
        <location evidence="1">Mitochondrion inner membrane</location>
        <topology evidence="1">Multi-pass membrane protein</topology>
    </subcellularLocation>
</comment>
<evidence type="ECO:0000256" key="7">
    <source>
        <dbReference type="ARBA" id="ARBA00023128"/>
    </source>
</evidence>
<dbReference type="InterPro" id="IPR001708">
    <property type="entry name" value="YidC/ALB3/OXA1/COX18"/>
</dbReference>
<feature type="domain" description="Membrane insertase YidC/Oxa/ALB C-terminal" evidence="12">
    <location>
        <begin position="126"/>
        <end position="310"/>
    </location>
</feature>
<evidence type="ECO:0000259" key="12">
    <source>
        <dbReference type="Pfam" id="PF02096"/>
    </source>
</evidence>
<keyword evidence="6 11" id="KW-1133">Transmembrane helix</keyword>
<evidence type="ECO:0000256" key="8">
    <source>
        <dbReference type="ARBA" id="ARBA00023136"/>
    </source>
</evidence>
<reference evidence="13 14" key="1">
    <citation type="submission" date="2018-03" db="EMBL/GenBank/DDBJ databases">
        <title>Candida pseudohaemulonii genome assembly and annotation.</title>
        <authorList>
            <person name="Munoz J.F."/>
            <person name="Gade L.G."/>
            <person name="Chow N.A."/>
            <person name="Litvintseva A.P."/>
            <person name="Loparev V.N."/>
            <person name="Cuomo C.A."/>
        </authorList>
    </citation>
    <scope>NUCLEOTIDE SEQUENCE [LARGE SCALE GENOMIC DNA]</scope>
    <source>
        <strain evidence="13 14">B12108</strain>
    </source>
</reference>
<comment type="caution">
    <text evidence="13">The sequence shown here is derived from an EMBL/GenBank/DDBJ whole genome shotgun (WGS) entry which is preliminary data.</text>
</comment>
<dbReference type="STRING" id="418784.A0A2P7YM53"/>
<keyword evidence="14" id="KW-1185">Reference proteome</keyword>
<feature type="transmembrane region" description="Helical" evidence="11">
    <location>
        <begin position="242"/>
        <end position="260"/>
    </location>
</feature>
<keyword evidence="4" id="KW-0999">Mitochondrion inner membrane</keyword>
<sequence>MLGSIALKAGPTRSLLRASVGLKSLTNPKHVALMSAIAVLKPSIQRSSIRFSSQSTNSVSSEASSVVSSIQDKLPAFDSSAVLEATNMTSDQLGYLNSIGMAQGWGVTAWMETLLENVHVYTGLPWWGTIVTTALLIRAVLFPLYVKAAVNNARLAAIQPEMSKIMDRLKTEPENTAQITRERALLFQKNDVSVFKSLYGMAQLPFAYGVFQGLRKMAAHPVEGFSTQGALWFHDLTQVDPYLGLQGLSALLVVGLIRLGGDAGTNMNQMVKKYFYVFPAMAFVFTMNCSAAVALYISVGTFFSVLQGQLFKSQAFKNYYNLPKPPKQDLLKQPANLSEWFQQMAEKQRDSTRAKLEQANKKYEAQSRHRLHGKDGFVKRH</sequence>
<dbReference type="GO" id="GO:0005743">
    <property type="term" value="C:mitochondrial inner membrane"/>
    <property type="evidence" value="ECO:0007669"/>
    <property type="project" value="UniProtKB-SubCell"/>
</dbReference>
<evidence type="ECO:0000313" key="14">
    <source>
        <dbReference type="Proteomes" id="UP000241107"/>
    </source>
</evidence>
<evidence type="ECO:0000256" key="10">
    <source>
        <dbReference type="SAM" id="MobiDB-lite"/>
    </source>
</evidence>
<dbReference type="CDD" id="cd20069">
    <property type="entry name" value="5TM_Oxa1-like"/>
    <property type="match status" value="1"/>
</dbReference>
<dbReference type="GO" id="GO:0032979">
    <property type="term" value="P:protein insertion into mitochondrial inner membrane from matrix"/>
    <property type="evidence" value="ECO:0007669"/>
    <property type="project" value="TreeGrafter"/>
</dbReference>
<evidence type="ECO:0000313" key="13">
    <source>
        <dbReference type="EMBL" id="PSK37051.1"/>
    </source>
</evidence>
<dbReference type="Pfam" id="PF02096">
    <property type="entry name" value="60KD_IMP"/>
    <property type="match status" value="1"/>
</dbReference>
<evidence type="ECO:0000256" key="3">
    <source>
        <dbReference type="ARBA" id="ARBA00022692"/>
    </source>
</evidence>
<comment type="similarity">
    <text evidence="2 9">Belongs to the OXA1/ALB3/YidC family.</text>
</comment>
<keyword evidence="8 11" id="KW-0472">Membrane</keyword>
<evidence type="ECO:0000256" key="9">
    <source>
        <dbReference type="RuleBase" id="RU003945"/>
    </source>
</evidence>
<dbReference type="VEuPathDB" id="FungiDB:C7M61_003478"/>
<name>A0A2P7YM53_9ASCO</name>
<dbReference type="GO" id="GO:0032977">
    <property type="term" value="F:membrane insertase activity"/>
    <property type="evidence" value="ECO:0007669"/>
    <property type="project" value="InterPro"/>
</dbReference>
<dbReference type="RefSeq" id="XP_024712902.1">
    <property type="nucleotide sequence ID" value="XM_024858815.1"/>
</dbReference>
<keyword evidence="5" id="KW-0809">Transit peptide</keyword>
<feature type="transmembrane region" description="Helical" evidence="11">
    <location>
        <begin position="124"/>
        <end position="146"/>
    </location>
</feature>
<dbReference type="AlphaFoldDB" id="A0A2P7YM53"/>
<accession>A0A2P7YM53</accession>
<evidence type="ECO:0000256" key="1">
    <source>
        <dbReference type="ARBA" id="ARBA00004448"/>
    </source>
</evidence>
<dbReference type="GeneID" id="36566866"/>
<feature type="region of interest" description="Disordered" evidence="10">
    <location>
        <begin position="351"/>
        <end position="381"/>
    </location>
</feature>
<evidence type="ECO:0000256" key="4">
    <source>
        <dbReference type="ARBA" id="ARBA00022792"/>
    </source>
</evidence>
<proteinExistence type="inferred from homology"/>
<organism evidence="13 14">
    <name type="scientific">Candidozyma pseudohaemuli</name>
    <dbReference type="NCBI Taxonomy" id="418784"/>
    <lineage>
        <taxon>Eukaryota</taxon>
        <taxon>Fungi</taxon>
        <taxon>Dikarya</taxon>
        <taxon>Ascomycota</taxon>
        <taxon>Saccharomycotina</taxon>
        <taxon>Pichiomycetes</taxon>
        <taxon>Metschnikowiaceae</taxon>
        <taxon>Candidozyma</taxon>
    </lineage>
</organism>
<evidence type="ECO:0000256" key="11">
    <source>
        <dbReference type="SAM" id="Phobius"/>
    </source>
</evidence>
<feature type="transmembrane region" description="Helical" evidence="11">
    <location>
        <begin position="280"/>
        <end position="306"/>
    </location>
</feature>
<evidence type="ECO:0000256" key="5">
    <source>
        <dbReference type="ARBA" id="ARBA00022946"/>
    </source>
</evidence>
<gene>
    <name evidence="13" type="ORF">C7M61_003478</name>
</gene>
<dbReference type="EMBL" id="PYFQ01000009">
    <property type="protein sequence ID" value="PSK37051.1"/>
    <property type="molecule type" value="Genomic_DNA"/>
</dbReference>
<dbReference type="InterPro" id="IPR028055">
    <property type="entry name" value="YidC/Oxa/ALB_C"/>
</dbReference>
<evidence type="ECO:0000256" key="6">
    <source>
        <dbReference type="ARBA" id="ARBA00022989"/>
    </source>
</evidence>
<dbReference type="OrthoDB" id="2148490at2759"/>
<evidence type="ECO:0000256" key="2">
    <source>
        <dbReference type="ARBA" id="ARBA00009877"/>
    </source>
</evidence>